<reference evidence="6 7" key="1">
    <citation type="submission" date="2019-04" db="EMBL/GenBank/DDBJ databases">
        <title>Geobacter ruber sp. nov., ferric-reducing bacteria isolated from paddy soil.</title>
        <authorList>
            <person name="Xu Z."/>
            <person name="Masuda Y."/>
            <person name="Itoh H."/>
            <person name="Senoo K."/>
        </authorList>
    </citation>
    <scope>NUCLEOTIDE SEQUENCE [LARGE SCALE GENOMIC DNA]</scope>
    <source>
        <strain evidence="6 7">Red88</strain>
    </source>
</reference>
<feature type="coiled-coil region" evidence="5">
    <location>
        <begin position="33"/>
        <end position="75"/>
    </location>
</feature>
<comment type="similarity">
    <text evidence="2">Belongs to the RmuC family.</text>
</comment>
<dbReference type="AlphaFoldDB" id="A0A5A9XPL3"/>
<dbReference type="InterPro" id="IPR003798">
    <property type="entry name" value="DNA_recombination_RmuC"/>
</dbReference>
<comment type="function">
    <text evidence="1">Involved in DNA recombination.</text>
</comment>
<dbReference type="OrthoDB" id="9765111at2"/>
<dbReference type="RefSeq" id="WP_149305610.1">
    <property type="nucleotide sequence ID" value="NZ_SRSD01000001.1"/>
</dbReference>
<comment type="caution">
    <text evidence="6">The sequence shown here is derived from an EMBL/GenBank/DDBJ whole genome shotgun (WGS) entry which is preliminary data.</text>
</comment>
<protein>
    <submittedName>
        <fullName evidence="6">DNA recombination protein RmuC</fullName>
    </submittedName>
</protein>
<evidence type="ECO:0000256" key="1">
    <source>
        <dbReference type="ARBA" id="ARBA00003416"/>
    </source>
</evidence>
<evidence type="ECO:0000256" key="3">
    <source>
        <dbReference type="ARBA" id="ARBA00023054"/>
    </source>
</evidence>
<evidence type="ECO:0000313" key="6">
    <source>
        <dbReference type="EMBL" id="KAA0895026.1"/>
    </source>
</evidence>
<gene>
    <name evidence="6" type="primary">rmuC</name>
    <name evidence="6" type="ORF">ET418_00455</name>
</gene>
<evidence type="ECO:0000313" key="7">
    <source>
        <dbReference type="Proteomes" id="UP000324298"/>
    </source>
</evidence>
<keyword evidence="3 5" id="KW-0175">Coiled coil</keyword>
<dbReference type="GO" id="GO:0006310">
    <property type="term" value="P:DNA recombination"/>
    <property type="evidence" value="ECO:0007669"/>
    <property type="project" value="UniProtKB-KW"/>
</dbReference>
<dbReference type="PANTHER" id="PTHR30563">
    <property type="entry name" value="DNA RECOMBINATION PROTEIN RMUC"/>
    <property type="match status" value="1"/>
</dbReference>
<evidence type="ECO:0000256" key="2">
    <source>
        <dbReference type="ARBA" id="ARBA00009840"/>
    </source>
</evidence>
<dbReference type="Pfam" id="PF02646">
    <property type="entry name" value="RmuC"/>
    <property type="match status" value="1"/>
</dbReference>
<accession>A0A5A9XPL3</accession>
<evidence type="ECO:0000256" key="4">
    <source>
        <dbReference type="ARBA" id="ARBA00023172"/>
    </source>
</evidence>
<dbReference type="Proteomes" id="UP000324298">
    <property type="component" value="Unassembled WGS sequence"/>
</dbReference>
<keyword evidence="7" id="KW-1185">Reference proteome</keyword>
<proteinExistence type="inferred from homology"/>
<organism evidence="6 7">
    <name type="scientific">Oryzomonas rubra</name>
    <dbReference type="NCBI Taxonomy" id="2509454"/>
    <lineage>
        <taxon>Bacteria</taxon>
        <taxon>Pseudomonadati</taxon>
        <taxon>Thermodesulfobacteriota</taxon>
        <taxon>Desulfuromonadia</taxon>
        <taxon>Geobacterales</taxon>
        <taxon>Geobacteraceae</taxon>
        <taxon>Oryzomonas</taxon>
    </lineage>
</organism>
<sequence length="446" mass="49751">MTAPLFYLLLIVSLLSLILLALVLARLSRIASNASFDVRIDALERQLERMERMLRDELARNREEAQLSARQGREEGTSLVGALGDSLLKRMSEIAGLQKNQLDIFAGQLKSLTASNEGRLDKLRETVEDRLRLIQEDNARKLEQMRATVDEKLHDTLEKRLGESFKLVSERLELVQRGLGEMQSLASGVGDLKKVLTNVKTRGTFGEVQLASLLEQILAPGQYESNVESKKGSGQRVEFALRLPGRDGTAEGMVWLPLDAKFPQEDYLRLVEAQENADAGAAEEAARQLERAIKEMAKAIRDKYLDPPHTTDFGIMFIPTEGLYAEILRRPGLAETLQREYKVLAAGPTTLAALLNSLQMGFRTLAIEKRSAEVWTLLGAVRTEFAKFGVVLEKTSKKLQEAGNHIDQAAIRTRAIERKLRDVQELPQEEAAGLLDLPEMGEGDEH</sequence>
<keyword evidence="4" id="KW-0233">DNA recombination</keyword>
<evidence type="ECO:0000256" key="5">
    <source>
        <dbReference type="SAM" id="Coils"/>
    </source>
</evidence>
<dbReference type="EMBL" id="SRSD01000001">
    <property type="protein sequence ID" value="KAA0895026.1"/>
    <property type="molecule type" value="Genomic_DNA"/>
</dbReference>
<dbReference type="PANTHER" id="PTHR30563:SF0">
    <property type="entry name" value="DNA RECOMBINATION PROTEIN RMUC"/>
    <property type="match status" value="1"/>
</dbReference>
<name>A0A5A9XPL3_9BACT</name>